<gene>
    <name evidence="2" type="ORF">UFOPK3770_00928</name>
</gene>
<evidence type="ECO:0000259" key="1">
    <source>
        <dbReference type="Pfam" id="PF07739"/>
    </source>
</evidence>
<sequence>MKVSTYSFDEEVQERWGHTDAYQESKQRQSHYTAEDIEMAKKQAAQAVDMFVVAMTAGLPATSPEAAQAAEAHRQAISDWWYNCSYDIQAGLAEMYLADSRFRQTYEDIHPGLSQFIHDAIMANAIANS</sequence>
<dbReference type="Gene3D" id="1.10.490.50">
    <property type="entry name" value="Antibiotic binding domain of TipA-like multidrug resistance regulators"/>
    <property type="match status" value="1"/>
</dbReference>
<protein>
    <submittedName>
        <fullName evidence="2">Unannotated protein</fullName>
    </submittedName>
</protein>
<feature type="domain" description="TipAS antibiotic-recognition" evidence="1">
    <location>
        <begin position="9"/>
        <end position="124"/>
    </location>
</feature>
<dbReference type="InterPro" id="IPR036244">
    <property type="entry name" value="TipA-like_antibiotic-bd"/>
</dbReference>
<dbReference type="SUPFAM" id="SSF89082">
    <property type="entry name" value="Antibiotic binding domain of TipA-like multidrug resistance regulators"/>
    <property type="match status" value="1"/>
</dbReference>
<accession>A0A6J5ZM89</accession>
<dbReference type="EMBL" id="CAESAJ010000103">
    <property type="protein sequence ID" value="CAB4340663.1"/>
    <property type="molecule type" value="Genomic_DNA"/>
</dbReference>
<name>A0A6J5ZM89_9ZZZZ</name>
<dbReference type="AlphaFoldDB" id="A0A6J5ZM89"/>
<dbReference type="InterPro" id="IPR012925">
    <property type="entry name" value="TipAS_dom"/>
</dbReference>
<reference evidence="2" key="1">
    <citation type="submission" date="2020-05" db="EMBL/GenBank/DDBJ databases">
        <authorList>
            <person name="Chiriac C."/>
            <person name="Salcher M."/>
            <person name="Ghai R."/>
            <person name="Kavagutti S V."/>
        </authorList>
    </citation>
    <scope>NUCLEOTIDE SEQUENCE</scope>
</reference>
<evidence type="ECO:0000313" key="2">
    <source>
        <dbReference type="EMBL" id="CAB4340663.1"/>
    </source>
</evidence>
<dbReference type="Pfam" id="PF07739">
    <property type="entry name" value="TipAS"/>
    <property type="match status" value="1"/>
</dbReference>
<proteinExistence type="predicted"/>
<organism evidence="2">
    <name type="scientific">freshwater metagenome</name>
    <dbReference type="NCBI Taxonomy" id="449393"/>
    <lineage>
        <taxon>unclassified sequences</taxon>
        <taxon>metagenomes</taxon>
        <taxon>ecological metagenomes</taxon>
    </lineage>
</organism>